<sequence>MSQLEWGWLRGLCICQLCPDEIIGVSFSVEVDLSGIEEGISVTVMWRKQPVVM</sequence>
<name>A0A840E5V2_9HYPH</name>
<dbReference type="RefSeq" id="WP_246350183.1">
    <property type="nucleotide sequence ID" value="NZ_JACIFE010000025.1"/>
</dbReference>
<evidence type="ECO:0000313" key="1">
    <source>
        <dbReference type="EMBL" id="MBB4077169.1"/>
    </source>
</evidence>
<reference evidence="1 2" key="1">
    <citation type="submission" date="2020-08" db="EMBL/GenBank/DDBJ databases">
        <title>Genomic Encyclopedia of Type Strains, Phase IV (KMG-IV): sequencing the most valuable type-strain genomes for metagenomic binning, comparative biology and taxonomic classification.</title>
        <authorList>
            <person name="Goeker M."/>
        </authorList>
    </citation>
    <scope>NUCLEOTIDE SEQUENCE [LARGE SCALE GENOMIC DNA]</scope>
    <source>
        <strain evidence="1 2">DSM 100694</strain>
    </source>
</reference>
<dbReference type="EMBL" id="JACIFE010000025">
    <property type="protein sequence ID" value="MBB4077169.1"/>
    <property type="molecule type" value="Genomic_DNA"/>
</dbReference>
<proteinExistence type="predicted"/>
<dbReference type="Proteomes" id="UP000585970">
    <property type="component" value="Unassembled WGS sequence"/>
</dbReference>
<gene>
    <name evidence="1" type="ORF">GGR08_001488</name>
</gene>
<dbReference type="AlphaFoldDB" id="A0A840E5V2"/>
<accession>A0A840E5V2</accession>
<protein>
    <submittedName>
        <fullName evidence="1">Uncharacterized protein</fullName>
    </submittedName>
</protein>
<organism evidence="1 2">
    <name type="scientific">Bartonella fuyuanensis</name>
    <dbReference type="NCBI Taxonomy" id="1460968"/>
    <lineage>
        <taxon>Bacteria</taxon>
        <taxon>Pseudomonadati</taxon>
        <taxon>Pseudomonadota</taxon>
        <taxon>Alphaproteobacteria</taxon>
        <taxon>Hyphomicrobiales</taxon>
        <taxon>Bartonellaceae</taxon>
        <taxon>Bartonella</taxon>
    </lineage>
</organism>
<evidence type="ECO:0000313" key="2">
    <source>
        <dbReference type="Proteomes" id="UP000585970"/>
    </source>
</evidence>
<comment type="caution">
    <text evidence="1">The sequence shown here is derived from an EMBL/GenBank/DDBJ whole genome shotgun (WGS) entry which is preliminary data.</text>
</comment>
<keyword evidence="2" id="KW-1185">Reference proteome</keyword>